<dbReference type="EMBL" id="JBEXAC010000001">
    <property type="protein sequence ID" value="MET6997240.1"/>
    <property type="molecule type" value="Genomic_DNA"/>
</dbReference>
<dbReference type="GO" id="GO:0016491">
    <property type="term" value="F:oxidoreductase activity"/>
    <property type="evidence" value="ECO:0007669"/>
    <property type="project" value="UniProtKB-KW"/>
</dbReference>
<evidence type="ECO:0000313" key="4">
    <source>
        <dbReference type="EMBL" id="MET6997240.1"/>
    </source>
</evidence>
<dbReference type="Gene3D" id="3.90.180.10">
    <property type="entry name" value="Medium-chain alcohol dehydrogenases, catalytic domain"/>
    <property type="match status" value="1"/>
</dbReference>
<evidence type="ECO:0000259" key="3">
    <source>
        <dbReference type="SMART" id="SM00829"/>
    </source>
</evidence>
<organism evidence="4 5">
    <name type="scientific">Chitinophaga defluvii</name>
    <dbReference type="NCBI Taxonomy" id="3163343"/>
    <lineage>
        <taxon>Bacteria</taxon>
        <taxon>Pseudomonadati</taxon>
        <taxon>Bacteroidota</taxon>
        <taxon>Chitinophagia</taxon>
        <taxon>Chitinophagales</taxon>
        <taxon>Chitinophagaceae</taxon>
        <taxon>Chitinophaga</taxon>
    </lineage>
</organism>
<dbReference type="SMART" id="SM00829">
    <property type="entry name" value="PKS_ER"/>
    <property type="match status" value="1"/>
</dbReference>
<name>A0ABV2T3P7_9BACT</name>
<dbReference type="SUPFAM" id="SSF50129">
    <property type="entry name" value="GroES-like"/>
    <property type="match status" value="1"/>
</dbReference>
<protein>
    <submittedName>
        <fullName evidence="4">NADP-dependent oxidoreductase</fullName>
        <ecNumber evidence="4">1.-.-.-</ecNumber>
    </submittedName>
</protein>
<keyword evidence="5" id="KW-1185">Reference proteome</keyword>
<accession>A0ABV2T3P7</accession>
<comment type="caution">
    <text evidence="4">The sequence shown here is derived from an EMBL/GenBank/DDBJ whole genome shotgun (WGS) entry which is preliminary data.</text>
</comment>
<dbReference type="Gene3D" id="3.40.50.720">
    <property type="entry name" value="NAD(P)-binding Rossmann-like Domain"/>
    <property type="match status" value="1"/>
</dbReference>
<evidence type="ECO:0000256" key="2">
    <source>
        <dbReference type="ARBA" id="ARBA00023002"/>
    </source>
</evidence>
<dbReference type="InterPro" id="IPR020843">
    <property type="entry name" value="ER"/>
</dbReference>
<gene>
    <name evidence="4" type="ORF">ABR189_07655</name>
</gene>
<sequence>MKAVAVSKFGALPEVMELPKPVPRDGMLLIRVAAAGINPFDWKLIDGILDGKMPHQFPLIMGVDGAGVVEAVGGGVTRFKAGDHIYGQFLHAPVGEGAFAEYAIVPEKAAIALAPEKISLVEAAAVPTAGMTALQLLETLELKAGQTLLIIGATGGVGSFTSQLAKQQGIHVIATVSDEAAAYRMLKLGATETINYKEAAIAAQISTLYPHGVNGLIDLVSDAAAFNAMTGLVKSGGAALTTLFNANSQQLTQKNIRGGNFETKGSTASLDKLTTIINTGKLRIPVENKISLIEVPAAIAASRTGKGKGKTVIVL</sequence>
<dbReference type="Pfam" id="PF00107">
    <property type="entry name" value="ADH_zinc_N"/>
    <property type="match status" value="1"/>
</dbReference>
<dbReference type="InterPro" id="IPR013149">
    <property type="entry name" value="ADH-like_C"/>
</dbReference>
<keyword evidence="1" id="KW-0521">NADP</keyword>
<proteinExistence type="predicted"/>
<dbReference type="PANTHER" id="PTHR48106">
    <property type="entry name" value="QUINONE OXIDOREDUCTASE PIG3-RELATED"/>
    <property type="match status" value="1"/>
</dbReference>
<keyword evidence="2 4" id="KW-0560">Oxidoreductase</keyword>
<dbReference type="RefSeq" id="WP_354659879.1">
    <property type="nucleotide sequence ID" value="NZ_JBEXAC010000001.1"/>
</dbReference>
<dbReference type="InterPro" id="IPR013154">
    <property type="entry name" value="ADH-like_N"/>
</dbReference>
<dbReference type="Pfam" id="PF08240">
    <property type="entry name" value="ADH_N"/>
    <property type="match status" value="1"/>
</dbReference>
<dbReference type="PANTHER" id="PTHR48106:SF7">
    <property type="entry name" value="DEHYDROGENASE, ZINC-CONTAINING, PUTATIVE (AFU_ORTHOLOGUE AFUA_5G10220)-RELATED"/>
    <property type="match status" value="1"/>
</dbReference>
<dbReference type="SUPFAM" id="SSF51735">
    <property type="entry name" value="NAD(P)-binding Rossmann-fold domains"/>
    <property type="match status" value="1"/>
</dbReference>
<dbReference type="InterPro" id="IPR011032">
    <property type="entry name" value="GroES-like_sf"/>
</dbReference>
<dbReference type="InterPro" id="IPR036291">
    <property type="entry name" value="NAD(P)-bd_dom_sf"/>
</dbReference>
<evidence type="ECO:0000256" key="1">
    <source>
        <dbReference type="ARBA" id="ARBA00022857"/>
    </source>
</evidence>
<dbReference type="CDD" id="cd05289">
    <property type="entry name" value="MDR_like_2"/>
    <property type="match status" value="1"/>
</dbReference>
<reference evidence="4 5" key="1">
    <citation type="submission" date="2024-06" db="EMBL/GenBank/DDBJ databases">
        <title>Chitinophaga defluvii sp. nov., isolated from municipal sewage.</title>
        <authorList>
            <person name="Zhang L."/>
        </authorList>
    </citation>
    <scope>NUCLEOTIDE SEQUENCE [LARGE SCALE GENOMIC DNA]</scope>
    <source>
        <strain evidence="4 5">H8</strain>
    </source>
</reference>
<dbReference type="Proteomes" id="UP001549749">
    <property type="component" value="Unassembled WGS sequence"/>
</dbReference>
<evidence type="ECO:0000313" key="5">
    <source>
        <dbReference type="Proteomes" id="UP001549749"/>
    </source>
</evidence>
<feature type="domain" description="Enoyl reductase (ER)" evidence="3">
    <location>
        <begin position="11"/>
        <end position="313"/>
    </location>
</feature>
<dbReference type="EC" id="1.-.-.-" evidence="4"/>